<dbReference type="GO" id="GO:0042802">
    <property type="term" value="F:identical protein binding"/>
    <property type="evidence" value="ECO:0007669"/>
    <property type="project" value="TreeGrafter"/>
</dbReference>
<keyword evidence="4" id="KW-1185">Reference proteome</keyword>
<dbReference type="RefSeq" id="WP_078787259.1">
    <property type="nucleotide sequence ID" value="NZ_FMTO01000007.1"/>
</dbReference>
<dbReference type="AlphaFoldDB" id="A0A1T4N1X7"/>
<sequence length="241" mass="28184">MIGKKREKLKTEELERRYDELYSKYSELQFAFNEIKVNADNIEKQDEEIRKLHERMRSLKHDMKNHLMVILSYLNDGDDASARKYVSQIIDKLNSIHSYIETGNSLLNHILNEKLNEARSKNIRVKAEVENLAFERMQSMDFSALLTNMLDNAIRACLMEKDEKELIIKISKNKGYETIVIKNAITCSVLQDNPELKTTKQEKEEHGKGVPQIKHIVEKYEGICDFYEENGYFISCAFIPI</sequence>
<dbReference type="OrthoDB" id="1776661at2"/>
<keyword evidence="3" id="KW-0418">Kinase</keyword>
<proteinExistence type="predicted"/>
<accession>A0A1T4N1X7</accession>
<reference evidence="3 4" key="1">
    <citation type="submission" date="2017-02" db="EMBL/GenBank/DDBJ databases">
        <authorList>
            <person name="Peterson S.W."/>
        </authorList>
    </citation>
    <scope>NUCLEOTIDE SEQUENCE [LARGE SCALE GENOMIC DNA]</scope>
    <source>
        <strain evidence="3 4">ATCC 17233</strain>
    </source>
</reference>
<feature type="domain" description="Sensor histidine kinase NatK-like C-terminal" evidence="2">
    <location>
        <begin position="137"/>
        <end position="235"/>
    </location>
</feature>
<evidence type="ECO:0000313" key="4">
    <source>
        <dbReference type="Proteomes" id="UP000189857"/>
    </source>
</evidence>
<organism evidence="3 4">
    <name type="scientific">Eubacterium ruminantium</name>
    <dbReference type="NCBI Taxonomy" id="42322"/>
    <lineage>
        <taxon>Bacteria</taxon>
        <taxon>Bacillati</taxon>
        <taxon>Bacillota</taxon>
        <taxon>Clostridia</taxon>
        <taxon>Eubacteriales</taxon>
        <taxon>Eubacteriaceae</taxon>
        <taxon>Eubacterium</taxon>
    </lineage>
</organism>
<dbReference type="Pfam" id="PF14501">
    <property type="entry name" value="HATPase_c_5"/>
    <property type="match status" value="1"/>
</dbReference>
<evidence type="ECO:0000259" key="2">
    <source>
        <dbReference type="Pfam" id="PF14501"/>
    </source>
</evidence>
<gene>
    <name evidence="3" type="ORF">SAMN02745110_01421</name>
</gene>
<dbReference type="InterPro" id="IPR036890">
    <property type="entry name" value="HATPase_C_sf"/>
</dbReference>
<dbReference type="GO" id="GO:0016301">
    <property type="term" value="F:kinase activity"/>
    <property type="evidence" value="ECO:0007669"/>
    <property type="project" value="UniProtKB-KW"/>
</dbReference>
<evidence type="ECO:0000313" key="3">
    <source>
        <dbReference type="EMBL" id="SJZ73116.1"/>
    </source>
</evidence>
<protein>
    <submittedName>
        <fullName evidence="3">Sensor_kinase_SpoOB-type, alpha-helical domain</fullName>
    </submittedName>
</protein>
<keyword evidence="3" id="KW-0808">Transferase</keyword>
<dbReference type="EMBL" id="FUXA01000008">
    <property type="protein sequence ID" value="SJZ73116.1"/>
    <property type="molecule type" value="Genomic_DNA"/>
</dbReference>
<dbReference type="Gene3D" id="3.30.565.10">
    <property type="entry name" value="Histidine kinase-like ATPase, C-terminal domain"/>
    <property type="match status" value="1"/>
</dbReference>
<dbReference type="InterPro" id="IPR032834">
    <property type="entry name" value="NatK-like_C"/>
</dbReference>
<keyword evidence="1" id="KW-0175">Coiled coil</keyword>
<dbReference type="SUPFAM" id="SSF55874">
    <property type="entry name" value="ATPase domain of HSP90 chaperone/DNA topoisomerase II/histidine kinase"/>
    <property type="match status" value="1"/>
</dbReference>
<feature type="coiled-coil region" evidence="1">
    <location>
        <begin position="4"/>
        <end position="62"/>
    </location>
</feature>
<name>A0A1T4N1X7_9FIRM</name>
<dbReference type="PANTHER" id="PTHR40448:SF1">
    <property type="entry name" value="TWO-COMPONENT SENSOR HISTIDINE KINASE"/>
    <property type="match status" value="1"/>
</dbReference>
<feature type="coiled-coil region" evidence="1">
    <location>
        <begin position="108"/>
        <end position="135"/>
    </location>
</feature>
<dbReference type="PANTHER" id="PTHR40448">
    <property type="entry name" value="TWO-COMPONENT SENSOR HISTIDINE KINASE"/>
    <property type="match status" value="1"/>
</dbReference>
<evidence type="ECO:0000256" key="1">
    <source>
        <dbReference type="SAM" id="Coils"/>
    </source>
</evidence>
<dbReference type="Proteomes" id="UP000189857">
    <property type="component" value="Unassembled WGS sequence"/>
</dbReference>